<dbReference type="EMBL" id="KN837147">
    <property type="protein sequence ID" value="KIJ40019.1"/>
    <property type="molecule type" value="Genomic_DNA"/>
</dbReference>
<gene>
    <name evidence="1" type="ORF">M422DRAFT_49346</name>
</gene>
<evidence type="ECO:0000313" key="1">
    <source>
        <dbReference type="EMBL" id="KIJ40019.1"/>
    </source>
</evidence>
<dbReference type="HOGENOM" id="CLU_2185642_0_0_1"/>
<sequence>MDSVLPTLSAFLALPAALVVITLHIPKYSHKDVSGEPVDYFLPTSYLLSFIRELETFNFDFGQDEIQNLSIIESLDIGTKWFITFGDIILRGIDPSGKLDSEFEARCTP</sequence>
<evidence type="ECO:0000313" key="2">
    <source>
        <dbReference type="Proteomes" id="UP000054279"/>
    </source>
</evidence>
<dbReference type="Proteomes" id="UP000054279">
    <property type="component" value="Unassembled WGS sequence"/>
</dbReference>
<keyword evidence="2" id="KW-1185">Reference proteome</keyword>
<proteinExistence type="predicted"/>
<accession>A0A0C9UYR7</accession>
<reference evidence="1 2" key="1">
    <citation type="submission" date="2014-06" db="EMBL/GenBank/DDBJ databases">
        <title>Evolutionary Origins and Diversification of the Mycorrhizal Mutualists.</title>
        <authorList>
            <consortium name="DOE Joint Genome Institute"/>
            <consortium name="Mycorrhizal Genomics Consortium"/>
            <person name="Kohler A."/>
            <person name="Kuo A."/>
            <person name="Nagy L.G."/>
            <person name="Floudas D."/>
            <person name="Copeland A."/>
            <person name="Barry K.W."/>
            <person name="Cichocki N."/>
            <person name="Veneault-Fourrey C."/>
            <person name="LaButti K."/>
            <person name="Lindquist E.A."/>
            <person name="Lipzen A."/>
            <person name="Lundell T."/>
            <person name="Morin E."/>
            <person name="Murat C."/>
            <person name="Riley R."/>
            <person name="Ohm R."/>
            <person name="Sun H."/>
            <person name="Tunlid A."/>
            <person name="Henrissat B."/>
            <person name="Grigoriev I.V."/>
            <person name="Hibbett D.S."/>
            <person name="Martin F."/>
        </authorList>
    </citation>
    <scope>NUCLEOTIDE SEQUENCE [LARGE SCALE GENOMIC DNA]</scope>
    <source>
        <strain evidence="1 2">SS14</strain>
    </source>
</reference>
<organism evidence="1 2">
    <name type="scientific">Sphaerobolus stellatus (strain SS14)</name>
    <dbReference type="NCBI Taxonomy" id="990650"/>
    <lineage>
        <taxon>Eukaryota</taxon>
        <taxon>Fungi</taxon>
        <taxon>Dikarya</taxon>
        <taxon>Basidiomycota</taxon>
        <taxon>Agaricomycotina</taxon>
        <taxon>Agaricomycetes</taxon>
        <taxon>Phallomycetidae</taxon>
        <taxon>Geastrales</taxon>
        <taxon>Sphaerobolaceae</taxon>
        <taxon>Sphaerobolus</taxon>
    </lineage>
</organism>
<name>A0A0C9UYR7_SPHS4</name>
<dbReference type="AlphaFoldDB" id="A0A0C9UYR7"/>
<protein>
    <submittedName>
        <fullName evidence="1">Uncharacterized protein</fullName>
    </submittedName>
</protein>